<sequence length="482" mass="56889">MRPRTTRSGPERPFTPRQNYNRRDEADIRGVRYSSPSRYRDYGYGSGRDPKDNYNGRDFNQRDFVQGRDLNHRDYNNHREVHRSYPNSKDYNNLRDYTNSRDYPSNSRDYNNSRDFHPPAWDYHSNSREFHGPRDFHSSREFHNSRDYNPSRDYPPPSSRDFNRYRDYNSHPPRNYPQSSRNMADYDKFPTERRLYRERPGPYDRRAPPPRHPPVRRTEIQGYELDTRRSGPVRRTTAPSSRFHKTKVFIGNLSGEVSQDELTSKFSTFGPINRIDFRRKFAFVDFVRSKDAETAIREMHNKLIWGSWLKVQPHIEQQKKISSREPKPGYQITVTNLDQSVSWQDLKDFARQAGEVNYASIIIKGNKRFGLIEFTNDESVKNALKDLNGKKIVANKLELIHVPVSEFLKNLGYNNETLLVEEPTDDLYSNDSSVNHDSHNENDRYNNDTFEAEDNSRSPSPNRQSARNGLYQEGNIETVDYN</sequence>
<feature type="region of interest" description="Disordered" evidence="7">
    <location>
        <begin position="132"/>
        <end position="240"/>
    </location>
</feature>
<feature type="compositionally biased region" description="Basic and acidic residues" evidence="7">
    <location>
        <begin position="21"/>
        <end position="30"/>
    </location>
</feature>
<proteinExistence type="predicted"/>
<feature type="domain" description="RRM" evidence="8">
    <location>
        <begin position="246"/>
        <end position="316"/>
    </location>
</feature>
<dbReference type="EMBL" id="CP056065">
    <property type="protein sequence ID" value="UKJ88522.1"/>
    <property type="molecule type" value="Genomic_DNA"/>
</dbReference>
<dbReference type="AlphaFoldDB" id="A0A976M7D1"/>
<dbReference type="InterPro" id="IPR012677">
    <property type="entry name" value="Nucleotide-bd_a/b_plait_sf"/>
</dbReference>
<keyword evidence="2" id="KW-0507">mRNA processing</keyword>
<dbReference type="GO" id="GO:0003729">
    <property type="term" value="F:mRNA binding"/>
    <property type="evidence" value="ECO:0007669"/>
    <property type="project" value="TreeGrafter"/>
</dbReference>
<dbReference type="PANTHER" id="PTHR23003:SF62">
    <property type="entry name" value="SERINE_ARGININE (SR)-TYPE SHUTTLING MRNA BINDING PROTEIN NPL3"/>
    <property type="match status" value="1"/>
</dbReference>
<keyword evidence="3" id="KW-0677">Repeat</keyword>
<dbReference type="PANTHER" id="PTHR23003">
    <property type="entry name" value="RNA RECOGNITION MOTIF RRM DOMAIN CONTAINING PROTEIN"/>
    <property type="match status" value="1"/>
</dbReference>
<feature type="compositionally biased region" description="Basic and acidic residues" evidence="7">
    <location>
        <begin position="434"/>
        <end position="446"/>
    </location>
</feature>
<evidence type="ECO:0000313" key="9">
    <source>
        <dbReference type="EMBL" id="UKJ88522.1"/>
    </source>
</evidence>
<dbReference type="PROSITE" id="PS50102">
    <property type="entry name" value="RRM"/>
    <property type="match status" value="2"/>
</dbReference>
<keyword evidence="4 6" id="KW-0694">RNA-binding</keyword>
<gene>
    <name evidence="9" type="ORF">MACJ_000966</name>
</gene>
<comment type="subcellular location">
    <subcellularLocation>
        <location evidence="1">Nucleus</location>
    </subcellularLocation>
</comment>
<dbReference type="InterPro" id="IPR000504">
    <property type="entry name" value="RRM_dom"/>
</dbReference>
<feature type="region of interest" description="Disordered" evidence="7">
    <location>
        <begin position="1"/>
        <end position="112"/>
    </location>
</feature>
<dbReference type="GO" id="GO:0005737">
    <property type="term" value="C:cytoplasm"/>
    <property type="evidence" value="ECO:0007669"/>
    <property type="project" value="TreeGrafter"/>
</dbReference>
<evidence type="ECO:0000256" key="7">
    <source>
        <dbReference type="SAM" id="MobiDB-lite"/>
    </source>
</evidence>
<dbReference type="Gene3D" id="3.30.70.330">
    <property type="match status" value="2"/>
</dbReference>
<dbReference type="InterPro" id="IPR050374">
    <property type="entry name" value="RRT5_SRSF_SR"/>
</dbReference>
<evidence type="ECO:0000256" key="1">
    <source>
        <dbReference type="ARBA" id="ARBA00004123"/>
    </source>
</evidence>
<protein>
    <recommendedName>
        <fullName evidence="8">RRM domain-containing protein</fullName>
    </recommendedName>
</protein>
<feature type="compositionally biased region" description="Polar residues" evidence="7">
    <location>
        <begin position="457"/>
        <end position="467"/>
    </location>
</feature>
<keyword evidence="5" id="KW-0539">Nucleus</keyword>
<reference evidence="9" key="1">
    <citation type="submission" date="2022-07" db="EMBL/GenBank/DDBJ databases">
        <title>Evaluation of T. orientalis genome assembly methods using nanopore sequencing and analysis of variation between genomes.</title>
        <authorList>
            <person name="Yam J."/>
            <person name="Micallef M.L."/>
            <person name="Liu M."/>
            <person name="Djordjevic S.P."/>
            <person name="Bogema D.R."/>
            <person name="Jenkins C."/>
        </authorList>
    </citation>
    <scope>NUCLEOTIDE SEQUENCE</scope>
    <source>
        <strain evidence="9">Fish Creek</strain>
    </source>
</reference>
<evidence type="ECO:0000313" key="10">
    <source>
        <dbReference type="Proteomes" id="UP000244803"/>
    </source>
</evidence>
<evidence type="ECO:0000259" key="8">
    <source>
        <dbReference type="PROSITE" id="PS50102"/>
    </source>
</evidence>
<accession>A0A976M7D1</accession>
<feature type="region of interest" description="Disordered" evidence="7">
    <location>
        <begin position="426"/>
        <end position="482"/>
    </location>
</feature>
<dbReference type="Proteomes" id="UP000244803">
    <property type="component" value="Chromosome 1"/>
</dbReference>
<evidence type="ECO:0000256" key="3">
    <source>
        <dbReference type="ARBA" id="ARBA00022737"/>
    </source>
</evidence>
<dbReference type="CDD" id="cd00590">
    <property type="entry name" value="RRM_SF"/>
    <property type="match status" value="1"/>
</dbReference>
<dbReference type="OrthoDB" id="1099063at2759"/>
<evidence type="ECO:0000256" key="4">
    <source>
        <dbReference type="ARBA" id="ARBA00022884"/>
    </source>
</evidence>
<dbReference type="InterPro" id="IPR035979">
    <property type="entry name" value="RBD_domain_sf"/>
</dbReference>
<feature type="domain" description="RRM" evidence="8">
    <location>
        <begin position="330"/>
        <end position="407"/>
    </location>
</feature>
<feature type="compositionally biased region" description="Basic and acidic residues" evidence="7">
    <location>
        <begin position="48"/>
        <end position="83"/>
    </location>
</feature>
<organism evidence="9 10">
    <name type="scientific">Theileria orientalis</name>
    <dbReference type="NCBI Taxonomy" id="68886"/>
    <lineage>
        <taxon>Eukaryota</taxon>
        <taxon>Sar</taxon>
        <taxon>Alveolata</taxon>
        <taxon>Apicomplexa</taxon>
        <taxon>Aconoidasida</taxon>
        <taxon>Piroplasmida</taxon>
        <taxon>Theileriidae</taxon>
        <taxon>Theileria</taxon>
    </lineage>
</organism>
<evidence type="ECO:0000256" key="2">
    <source>
        <dbReference type="ARBA" id="ARBA00022664"/>
    </source>
</evidence>
<dbReference type="GO" id="GO:0006397">
    <property type="term" value="P:mRNA processing"/>
    <property type="evidence" value="ECO:0007669"/>
    <property type="project" value="UniProtKB-KW"/>
</dbReference>
<name>A0A976M7D1_THEOR</name>
<feature type="compositionally biased region" description="Basic and acidic residues" evidence="7">
    <location>
        <begin position="132"/>
        <end position="150"/>
    </location>
</feature>
<dbReference type="SUPFAM" id="SSF54928">
    <property type="entry name" value="RNA-binding domain, RBD"/>
    <property type="match status" value="1"/>
</dbReference>
<feature type="compositionally biased region" description="Polar residues" evidence="7">
    <location>
        <begin position="85"/>
        <end position="110"/>
    </location>
</feature>
<evidence type="ECO:0000256" key="6">
    <source>
        <dbReference type="PROSITE-ProRule" id="PRU00176"/>
    </source>
</evidence>
<feature type="compositionally biased region" description="Basic and acidic residues" evidence="7">
    <location>
        <begin position="184"/>
        <end position="207"/>
    </location>
</feature>
<dbReference type="Pfam" id="PF00076">
    <property type="entry name" value="RRM_1"/>
    <property type="match status" value="2"/>
</dbReference>
<dbReference type="SMART" id="SM00360">
    <property type="entry name" value="RRM"/>
    <property type="match status" value="2"/>
</dbReference>
<evidence type="ECO:0000256" key="5">
    <source>
        <dbReference type="ARBA" id="ARBA00023242"/>
    </source>
</evidence>
<dbReference type="GO" id="GO:0005634">
    <property type="term" value="C:nucleus"/>
    <property type="evidence" value="ECO:0007669"/>
    <property type="project" value="UniProtKB-SubCell"/>
</dbReference>